<feature type="compositionally biased region" description="Low complexity" evidence="1">
    <location>
        <begin position="11"/>
        <end position="27"/>
    </location>
</feature>
<feature type="compositionally biased region" description="Low complexity" evidence="1">
    <location>
        <begin position="749"/>
        <end position="777"/>
    </location>
</feature>
<feature type="compositionally biased region" description="Polar residues" evidence="1">
    <location>
        <begin position="49"/>
        <end position="64"/>
    </location>
</feature>
<name>A0A510NVC6_TALPI</name>
<evidence type="ECO:0000313" key="2">
    <source>
        <dbReference type="EMBL" id="GAM35964.1"/>
    </source>
</evidence>
<feature type="compositionally biased region" description="Polar residues" evidence="1">
    <location>
        <begin position="248"/>
        <end position="303"/>
    </location>
</feature>
<dbReference type="AlphaFoldDB" id="A0A510NVC6"/>
<feature type="compositionally biased region" description="Gly residues" evidence="1">
    <location>
        <begin position="341"/>
        <end position="369"/>
    </location>
</feature>
<feature type="compositionally biased region" description="Polar residues" evidence="1">
    <location>
        <begin position="778"/>
        <end position="791"/>
    </location>
</feature>
<dbReference type="PANTHER" id="PTHR48226:SF1">
    <property type="entry name" value="WAS_WASL-INTERACTING PROTEIN FAMILY MEMBER 1"/>
    <property type="match status" value="1"/>
</dbReference>
<feature type="compositionally biased region" description="Low complexity" evidence="1">
    <location>
        <begin position="65"/>
        <end position="78"/>
    </location>
</feature>
<gene>
    <name evidence="2" type="ORF">TCE0_018r04695</name>
</gene>
<feature type="region of interest" description="Disordered" evidence="1">
    <location>
        <begin position="1"/>
        <end position="203"/>
    </location>
</feature>
<keyword evidence="3" id="KW-1185">Reference proteome</keyword>
<dbReference type="InterPro" id="IPR053099">
    <property type="entry name" value="WAS/WASL-interacting_domain"/>
</dbReference>
<feature type="compositionally biased region" description="Low complexity" evidence="1">
    <location>
        <begin position="631"/>
        <end position="642"/>
    </location>
</feature>
<feature type="region of interest" description="Disordered" evidence="1">
    <location>
        <begin position="508"/>
        <end position="533"/>
    </location>
</feature>
<feature type="compositionally biased region" description="Basic residues" evidence="1">
    <location>
        <begin position="325"/>
        <end position="340"/>
    </location>
</feature>
<reference evidence="3" key="1">
    <citation type="journal article" date="2015" name="Genome Announc.">
        <title>Draft genome sequence of Talaromyces cellulolyticus strain Y-94, a source of lignocellulosic biomass-degrading enzymes.</title>
        <authorList>
            <person name="Fujii T."/>
            <person name="Koike H."/>
            <person name="Sawayama S."/>
            <person name="Yano S."/>
            <person name="Inoue H."/>
        </authorList>
    </citation>
    <scope>NUCLEOTIDE SEQUENCE [LARGE SCALE GENOMIC DNA]</scope>
    <source>
        <strain evidence="3">Y-94</strain>
    </source>
</reference>
<dbReference type="Proteomes" id="UP000053095">
    <property type="component" value="Unassembled WGS sequence"/>
</dbReference>
<evidence type="ECO:0000256" key="1">
    <source>
        <dbReference type="SAM" id="MobiDB-lite"/>
    </source>
</evidence>
<sequence length="791" mass="84858">MAGRKRKADASQSSSSQNVVSGESSNQTVARSTVKSTAARGGRGKAAATQIQADGSGSSNTTNPSETASQEESTSTQALKAPRAKRQKVSHSTEVLQPTRVSARLKSRAQTPAPEMPPKLSPQSSTEPAEVSKNTDIETILEQNENIHAPEQTLAGSSSDQISRLTPKSSDAEAITKSDEQLAPMTTRGRKRKLAESARQVSTNVAKKMKVDDSATNTLTISETTTVESSTDITNDANAPKIEEKTTEPTAVTLTAESASSSEKVQNVQDTETANQSTNGTTLTENAAFETASQPVNKSAQTNHTEEVDTGSGQNGTASGSGTRGRGKGGRGKGKGKGKGKGSGTNGKKAGGAAAGSGKGRGGGRGGGKGGRRTDDDSEVDAERPGPPNPYAQKLIDRQKELKQNFKRLAAAQKLLLNELAGRTQQTLARDKTAHLNTDEYDEVQEALDIYLQRRLDILENEHSLRIEQANRLLEAEIKANATNIQDELFYAARGEYMQLVEGVQHAGDDEHTEPDLDGPGPEPSNATAEQPNDTIYEYEPFYLDDPKFTRGYNSRFVRDNSGAELYERGKHGWDDFKQRAKLNEISQEESDLDSIQLLLQASREALASEDGRPSPAGTASSEALFALADAASTAQPVSSRPSLPPPLQSTSDQQHLPSFMLPQAAPINRSSLPPSRGFPDYYTMGPRMNQLPPPSSIGLDDYSTRDGPLARLGMNQRRSSNIQYHPFPPPQPLPRSTSRTAAPPPYYYPNSNSQQNPYQSGPSPSQSSQNPYQSGPTPSHQSSSTARRPF</sequence>
<accession>A0A510NVC6</accession>
<dbReference type="GO" id="GO:0030048">
    <property type="term" value="P:actin filament-based movement"/>
    <property type="evidence" value="ECO:0007669"/>
    <property type="project" value="TreeGrafter"/>
</dbReference>
<organism evidence="2 3">
    <name type="scientific">Talaromyces pinophilus</name>
    <name type="common">Penicillium pinophilum</name>
    <dbReference type="NCBI Taxonomy" id="128442"/>
    <lineage>
        <taxon>Eukaryota</taxon>
        <taxon>Fungi</taxon>
        <taxon>Dikarya</taxon>
        <taxon>Ascomycota</taxon>
        <taxon>Pezizomycotina</taxon>
        <taxon>Eurotiomycetes</taxon>
        <taxon>Eurotiomycetidae</taxon>
        <taxon>Eurotiales</taxon>
        <taxon>Trichocomaceae</taxon>
        <taxon>Talaromyces</taxon>
        <taxon>Talaromyces sect. Talaromyces</taxon>
    </lineage>
</organism>
<dbReference type="EMBL" id="DF933814">
    <property type="protein sequence ID" value="GAM35964.1"/>
    <property type="molecule type" value="Genomic_DNA"/>
</dbReference>
<feature type="compositionally biased region" description="Polar residues" evidence="1">
    <location>
        <begin position="90"/>
        <end position="100"/>
    </location>
</feature>
<evidence type="ECO:0000313" key="3">
    <source>
        <dbReference type="Proteomes" id="UP000053095"/>
    </source>
</evidence>
<feature type="compositionally biased region" description="Polar residues" evidence="1">
    <location>
        <begin position="154"/>
        <end position="169"/>
    </location>
</feature>
<dbReference type="PANTHER" id="PTHR48226">
    <property type="entry name" value="OS06G0326200 PROTEIN"/>
    <property type="match status" value="1"/>
</dbReference>
<feature type="region of interest" description="Disordered" evidence="1">
    <location>
        <begin position="631"/>
        <end position="791"/>
    </location>
</feature>
<feature type="compositionally biased region" description="Basic and acidic residues" evidence="1">
    <location>
        <begin position="170"/>
        <end position="180"/>
    </location>
</feature>
<proteinExistence type="predicted"/>
<protein>
    <submittedName>
        <fullName evidence="2">Uncharacterized protein</fullName>
    </submittedName>
</protein>
<feature type="region of interest" description="Disordered" evidence="1">
    <location>
        <begin position="215"/>
        <end position="392"/>
    </location>
</feature>
<feature type="compositionally biased region" description="Low complexity" evidence="1">
    <location>
        <begin position="215"/>
        <end position="235"/>
    </location>
</feature>
<dbReference type="GO" id="GO:0005884">
    <property type="term" value="C:actin filament"/>
    <property type="evidence" value="ECO:0007669"/>
    <property type="project" value="TreeGrafter"/>
</dbReference>